<gene>
    <name evidence="2" type="ORF">SAMN05192574_105395</name>
</gene>
<dbReference type="SUPFAM" id="SSF51182">
    <property type="entry name" value="RmlC-like cupins"/>
    <property type="match status" value="1"/>
</dbReference>
<sequence length="144" mass="15937">MKEKIVKTAEGQRMNVLGDNQVLKLTGKDTGGQFAVIIQNLPPGVGVPKHVHNNDDEHFHLLEGEVHFQVGEDEYTLKAGDMIFLPRHIPHSLRVIGDQTAIVRLTVVPAGAEDMFIELDKLPEGPPDFEKVTEICGRYGVSFV</sequence>
<keyword evidence="3" id="KW-1185">Reference proteome</keyword>
<feature type="domain" description="Cupin type-2" evidence="1">
    <location>
        <begin position="38"/>
        <end position="105"/>
    </location>
</feature>
<dbReference type="Pfam" id="PF07883">
    <property type="entry name" value="Cupin_2"/>
    <property type="match status" value="1"/>
</dbReference>
<dbReference type="InterPro" id="IPR011051">
    <property type="entry name" value="RmlC_Cupin_sf"/>
</dbReference>
<evidence type="ECO:0000313" key="2">
    <source>
        <dbReference type="EMBL" id="SEO12508.1"/>
    </source>
</evidence>
<dbReference type="STRING" id="551995.SAMN05192574_105395"/>
<organism evidence="2 3">
    <name type="scientific">Mucilaginibacter gossypiicola</name>
    <dbReference type="NCBI Taxonomy" id="551995"/>
    <lineage>
        <taxon>Bacteria</taxon>
        <taxon>Pseudomonadati</taxon>
        <taxon>Bacteroidota</taxon>
        <taxon>Sphingobacteriia</taxon>
        <taxon>Sphingobacteriales</taxon>
        <taxon>Sphingobacteriaceae</taxon>
        <taxon>Mucilaginibacter</taxon>
    </lineage>
</organism>
<dbReference type="Gene3D" id="2.60.120.10">
    <property type="entry name" value="Jelly Rolls"/>
    <property type="match status" value="1"/>
</dbReference>
<reference evidence="3" key="1">
    <citation type="submission" date="2016-10" db="EMBL/GenBank/DDBJ databases">
        <authorList>
            <person name="Varghese N."/>
            <person name="Submissions S."/>
        </authorList>
    </citation>
    <scope>NUCLEOTIDE SEQUENCE [LARGE SCALE GENOMIC DNA]</scope>
    <source>
        <strain evidence="3">Gh-48</strain>
    </source>
</reference>
<evidence type="ECO:0000259" key="1">
    <source>
        <dbReference type="Pfam" id="PF07883"/>
    </source>
</evidence>
<dbReference type="RefSeq" id="WP_091212256.1">
    <property type="nucleotide sequence ID" value="NZ_FOCL01000005.1"/>
</dbReference>
<protein>
    <submittedName>
        <fullName evidence="2">Cupin domain protein</fullName>
    </submittedName>
</protein>
<dbReference type="InterPro" id="IPR014710">
    <property type="entry name" value="RmlC-like_jellyroll"/>
</dbReference>
<dbReference type="InterPro" id="IPR013096">
    <property type="entry name" value="Cupin_2"/>
</dbReference>
<proteinExistence type="predicted"/>
<dbReference type="Proteomes" id="UP000198942">
    <property type="component" value="Unassembled WGS sequence"/>
</dbReference>
<evidence type="ECO:0000313" key="3">
    <source>
        <dbReference type="Proteomes" id="UP000198942"/>
    </source>
</evidence>
<dbReference type="PANTHER" id="PTHR36440">
    <property type="entry name" value="PUTATIVE (AFU_ORTHOLOGUE AFUA_8G07350)-RELATED"/>
    <property type="match status" value="1"/>
</dbReference>
<dbReference type="AlphaFoldDB" id="A0A1H8M5P8"/>
<dbReference type="EMBL" id="FOCL01000005">
    <property type="protein sequence ID" value="SEO12508.1"/>
    <property type="molecule type" value="Genomic_DNA"/>
</dbReference>
<accession>A0A1H8M5P8</accession>
<name>A0A1H8M5P8_9SPHI</name>
<dbReference type="InterPro" id="IPR053146">
    <property type="entry name" value="QDO-like"/>
</dbReference>
<dbReference type="PANTHER" id="PTHR36440:SF1">
    <property type="entry name" value="PUTATIVE (AFU_ORTHOLOGUE AFUA_8G07350)-RELATED"/>
    <property type="match status" value="1"/>
</dbReference>
<dbReference type="OrthoDB" id="1423961at2"/>